<evidence type="ECO:0000256" key="1">
    <source>
        <dbReference type="SAM" id="MobiDB-lite"/>
    </source>
</evidence>
<evidence type="ECO:0000313" key="2">
    <source>
        <dbReference type="EMBL" id="GLH99180.1"/>
    </source>
</evidence>
<organism evidence="2 3">
    <name type="scientific">Phytohabitans aurantiacus</name>
    <dbReference type="NCBI Taxonomy" id="3016789"/>
    <lineage>
        <taxon>Bacteria</taxon>
        <taxon>Bacillati</taxon>
        <taxon>Actinomycetota</taxon>
        <taxon>Actinomycetes</taxon>
        <taxon>Micromonosporales</taxon>
        <taxon>Micromonosporaceae</taxon>
    </lineage>
</organism>
<dbReference type="Proteomes" id="UP001144280">
    <property type="component" value="Unassembled WGS sequence"/>
</dbReference>
<protein>
    <submittedName>
        <fullName evidence="2">Uncharacterized protein</fullName>
    </submittedName>
</protein>
<gene>
    <name evidence="2" type="ORF">Pa4123_44550</name>
</gene>
<sequence length="77" mass="8300">MDRLGRGSGSSGRSSEPAAARSRPTSVPAVTPTILADRAGGDVRPADYIARMTPARVIRARYRQWLPGPTRPHPPRP</sequence>
<reference evidence="2" key="1">
    <citation type="submission" date="2022-12" db="EMBL/GenBank/DDBJ databases">
        <title>New Phytohabitans aurantiacus sp. RD004123 nov., an actinomycete isolated from soil.</title>
        <authorList>
            <person name="Triningsih D.W."/>
            <person name="Harunari E."/>
            <person name="Igarashi Y."/>
        </authorList>
    </citation>
    <scope>NUCLEOTIDE SEQUENCE</scope>
    <source>
        <strain evidence="2">RD004123</strain>
    </source>
</reference>
<evidence type="ECO:0000313" key="3">
    <source>
        <dbReference type="Proteomes" id="UP001144280"/>
    </source>
</evidence>
<keyword evidence="3" id="KW-1185">Reference proteome</keyword>
<comment type="caution">
    <text evidence="2">The sequence shown here is derived from an EMBL/GenBank/DDBJ whole genome shotgun (WGS) entry which is preliminary data.</text>
</comment>
<feature type="region of interest" description="Disordered" evidence="1">
    <location>
        <begin position="1"/>
        <end position="43"/>
    </location>
</feature>
<feature type="compositionally biased region" description="Low complexity" evidence="1">
    <location>
        <begin position="11"/>
        <end position="24"/>
    </location>
</feature>
<feature type="compositionally biased region" description="Gly residues" evidence="1">
    <location>
        <begin position="1"/>
        <end position="10"/>
    </location>
</feature>
<dbReference type="EMBL" id="BSDI01000021">
    <property type="protein sequence ID" value="GLH99180.1"/>
    <property type="molecule type" value="Genomic_DNA"/>
</dbReference>
<name>A0ABQ5R0S1_9ACTN</name>
<accession>A0ABQ5R0S1</accession>
<proteinExistence type="predicted"/>